<feature type="compositionally biased region" description="Low complexity" evidence="1">
    <location>
        <begin position="31"/>
        <end position="41"/>
    </location>
</feature>
<comment type="caution">
    <text evidence="2">The sequence shown here is derived from an EMBL/GenBank/DDBJ whole genome shotgun (WGS) entry which is preliminary data.</text>
</comment>
<dbReference type="EMBL" id="JARBJD010000038">
    <property type="protein sequence ID" value="KAK2958401.1"/>
    <property type="molecule type" value="Genomic_DNA"/>
</dbReference>
<reference evidence="2 3" key="1">
    <citation type="journal article" date="2022" name="bioRxiv">
        <title>Genomics of Preaxostyla Flagellates Illuminates Evolutionary Transitions and the Path Towards Mitochondrial Loss.</title>
        <authorList>
            <person name="Novak L.V.F."/>
            <person name="Treitli S.C."/>
            <person name="Pyrih J."/>
            <person name="Halakuc P."/>
            <person name="Pipaliya S.V."/>
            <person name="Vacek V."/>
            <person name="Brzon O."/>
            <person name="Soukal P."/>
            <person name="Eme L."/>
            <person name="Dacks J.B."/>
            <person name="Karnkowska A."/>
            <person name="Elias M."/>
            <person name="Hampl V."/>
        </authorList>
    </citation>
    <scope>NUCLEOTIDE SEQUENCE [LARGE SCALE GENOMIC DNA]</scope>
    <source>
        <strain evidence="2">NAU3</strain>
        <tissue evidence="2">Gut</tissue>
    </source>
</reference>
<name>A0ABQ9Y3U4_9EUKA</name>
<feature type="region of interest" description="Disordered" evidence="1">
    <location>
        <begin position="1"/>
        <end position="54"/>
    </location>
</feature>
<keyword evidence="3" id="KW-1185">Reference proteome</keyword>
<evidence type="ECO:0000313" key="3">
    <source>
        <dbReference type="Proteomes" id="UP001281761"/>
    </source>
</evidence>
<sequence>MRRKTRSVRGKQASSKSPTRLSPSTSPPSPISHTLPSFSPTPTSPSKPPHFATTPCLKSSHQLVATSTARAARCMLARSLEETDSRHFLIGSHRPRTVLLPSRHKH</sequence>
<evidence type="ECO:0000256" key="1">
    <source>
        <dbReference type="SAM" id="MobiDB-lite"/>
    </source>
</evidence>
<feature type="compositionally biased region" description="Low complexity" evidence="1">
    <location>
        <begin position="14"/>
        <end position="24"/>
    </location>
</feature>
<evidence type="ECO:0000313" key="2">
    <source>
        <dbReference type="EMBL" id="KAK2958401.1"/>
    </source>
</evidence>
<organism evidence="2 3">
    <name type="scientific">Blattamonas nauphoetae</name>
    <dbReference type="NCBI Taxonomy" id="2049346"/>
    <lineage>
        <taxon>Eukaryota</taxon>
        <taxon>Metamonada</taxon>
        <taxon>Preaxostyla</taxon>
        <taxon>Oxymonadida</taxon>
        <taxon>Blattamonas</taxon>
    </lineage>
</organism>
<accession>A0ABQ9Y3U4</accession>
<protein>
    <submittedName>
        <fullName evidence="2">Uncharacterized protein</fullName>
    </submittedName>
</protein>
<proteinExistence type="predicted"/>
<gene>
    <name evidence="2" type="ORF">BLNAU_6671</name>
</gene>
<dbReference type="Proteomes" id="UP001281761">
    <property type="component" value="Unassembled WGS sequence"/>
</dbReference>